<dbReference type="PANTHER" id="PTHR12151:SF25">
    <property type="entry name" value="LINALOOL DEHYDRATASE_ISOMERASE DOMAIN-CONTAINING PROTEIN"/>
    <property type="match status" value="1"/>
</dbReference>
<protein>
    <submittedName>
        <fullName evidence="6">SCO family protein</fullName>
    </submittedName>
</protein>
<feature type="binding site" evidence="3">
    <location>
        <position position="82"/>
    </location>
    <ligand>
        <name>Cu cation</name>
        <dbReference type="ChEBI" id="CHEBI:23378"/>
    </ligand>
</feature>
<keyword evidence="7" id="KW-1185">Reference proteome</keyword>
<name>A0A3R9PI59_9BACI</name>
<dbReference type="OrthoDB" id="9811998at2"/>
<feature type="binding site" evidence="3">
    <location>
        <position position="169"/>
    </location>
    <ligand>
        <name>Cu cation</name>
        <dbReference type="ChEBI" id="CHEBI:23378"/>
    </ligand>
</feature>
<evidence type="ECO:0000256" key="3">
    <source>
        <dbReference type="PIRSR" id="PIRSR603782-1"/>
    </source>
</evidence>
<evidence type="ECO:0000259" key="5">
    <source>
        <dbReference type="PROSITE" id="PS51352"/>
    </source>
</evidence>
<gene>
    <name evidence="6" type="ORF">D7Z54_22095</name>
</gene>
<dbReference type="InterPro" id="IPR013766">
    <property type="entry name" value="Thioredoxin_domain"/>
</dbReference>
<sequence>MWRRALFFVSAGLLFALLSGCGWMYQIGQPQGPQNGNDLTEAELELPPFEFTNQDEEVVTNEDFEGQYMLADMIFTTCPTVCNTMTPNMLSLQADMEEEGIDNVNLVSFTVDPDNDDPEVLKDYGEKYGVDFDDWDFLTGYTNEDIKELSEESFLSVLDKDTGDDNIIHATGFFLIDPDGNVIRKYDGLESDTEPILDDLKRVSDSN</sequence>
<reference evidence="6 7" key="1">
    <citation type="submission" date="2018-10" db="EMBL/GenBank/DDBJ databases">
        <title>Draft genome sequence of Bacillus salarius IM0101, isolated from a hypersaline soil in Inner Mongolia, China.</title>
        <authorList>
            <person name="Yamprayoonswat W."/>
            <person name="Boonvisut S."/>
            <person name="Jumpathong W."/>
            <person name="Sittihan S."/>
            <person name="Ruangsuj P."/>
            <person name="Wanthongcharoen S."/>
            <person name="Thongpramul N."/>
            <person name="Pimmason S."/>
            <person name="Yu B."/>
            <person name="Yasawong M."/>
        </authorList>
    </citation>
    <scope>NUCLEOTIDE SEQUENCE [LARGE SCALE GENOMIC DNA]</scope>
    <source>
        <strain evidence="6 7">IM0101</strain>
    </source>
</reference>
<evidence type="ECO:0000256" key="4">
    <source>
        <dbReference type="PIRSR" id="PIRSR603782-2"/>
    </source>
</evidence>
<proteinExistence type="inferred from homology"/>
<dbReference type="InterPro" id="IPR036249">
    <property type="entry name" value="Thioredoxin-like_sf"/>
</dbReference>
<dbReference type="EMBL" id="RBVX01000027">
    <property type="protein sequence ID" value="RSL31202.1"/>
    <property type="molecule type" value="Genomic_DNA"/>
</dbReference>
<feature type="disulfide bond" description="Redox-active" evidence="4">
    <location>
        <begin position="78"/>
        <end position="82"/>
    </location>
</feature>
<keyword evidence="3" id="KW-0479">Metal-binding</keyword>
<dbReference type="SUPFAM" id="SSF52833">
    <property type="entry name" value="Thioredoxin-like"/>
    <property type="match status" value="1"/>
</dbReference>
<dbReference type="AlphaFoldDB" id="A0A3R9PI59"/>
<dbReference type="PROSITE" id="PS51352">
    <property type="entry name" value="THIOREDOXIN_2"/>
    <property type="match status" value="1"/>
</dbReference>
<organism evidence="6 7">
    <name type="scientific">Salibacterium salarium</name>
    <dbReference type="NCBI Taxonomy" id="284579"/>
    <lineage>
        <taxon>Bacteria</taxon>
        <taxon>Bacillati</taxon>
        <taxon>Bacillota</taxon>
        <taxon>Bacilli</taxon>
        <taxon>Bacillales</taxon>
        <taxon>Bacillaceae</taxon>
    </lineage>
</organism>
<dbReference type="RefSeq" id="WP_125559097.1">
    <property type="nucleotide sequence ID" value="NZ_RBVX01000027.1"/>
</dbReference>
<dbReference type="InterPro" id="IPR003782">
    <property type="entry name" value="SCO1/SenC"/>
</dbReference>
<keyword evidence="4" id="KW-1015">Disulfide bond</keyword>
<dbReference type="PROSITE" id="PS51257">
    <property type="entry name" value="PROKAR_LIPOPROTEIN"/>
    <property type="match status" value="1"/>
</dbReference>
<dbReference type="GO" id="GO:0046872">
    <property type="term" value="F:metal ion binding"/>
    <property type="evidence" value="ECO:0007669"/>
    <property type="project" value="UniProtKB-KW"/>
</dbReference>
<feature type="binding site" evidence="3">
    <location>
        <position position="78"/>
    </location>
    <ligand>
        <name>Cu cation</name>
        <dbReference type="ChEBI" id="CHEBI:23378"/>
    </ligand>
</feature>
<evidence type="ECO:0000256" key="2">
    <source>
        <dbReference type="ARBA" id="ARBA00023008"/>
    </source>
</evidence>
<evidence type="ECO:0000256" key="1">
    <source>
        <dbReference type="ARBA" id="ARBA00010996"/>
    </source>
</evidence>
<dbReference type="CDD" id="cd02968">
    <property type="entry name" value="SCO"/>
    <property type="match status" value="1"/>
</dbReference>
<dbReference type="Gene3D" id="3.40.30.10">
    <property type="entry name" value="Glutaredoxin"/>
    <property type="match status" value="1"/>
</dbReference>
<comment type="caution">
    <text evidence="6">The sequence shown here is derived from an EMBL/GenBank/DDBJ whole genome shotgun (WGS) entry which is preliminary data.</text>
</comment>
<comment type="similarity">
    <text evidence="1">Belongs to the SCO1/2 family.</text>
</comment>
<evidence type="ECO:0000313" key="6">
    <source>
        <dbReference type="EMBL" id="RSL31202.1"/>
    </source>
</evidence>
<dbReference type="PANTHER" id="PTHR12151">
    <property type="entry name" value="ELECTRON TRANSPORT PROTIN SCO1/SENC FAMILY MEMBER"/>
    <property type="match status" value="1"/>
</dbReference>
<evidence type="ECO:0000313" key="7">
    <source>
        <dbReference type="Proteomes" id="UP000275076"/>
    </source>
</evidence>
<accession>A0A3R9PI59</accession>
<feature type="domain" description="Thioredoxin" evidence="5">
    <location>
        <begin position="40"/>
        <end position="207"/>
    </location>
</feature>
<keyword evidence="2 3" id="KW-0186">Copper</keyword>
<dbReference type="Proteomes" id="UP000275076">
    <property type="component" value="Unassembled WGS sequence"/>
</dbReference>
<dbReference type="Pfam" id="PF02630">
    <property type="entry name" value="SCO1-SenC"/>
    <property type="match status" value="1"/>
</dbReference>